<accession>A0AAV1HXB9</accession>
<protein>
    <recommendedName>
        <fullName evidence="3">Rab-GAP TBC domain-containing protein</fullName>
    </recommendedName>
</protein>
<sequence>MTRKRKGRPLTIDDERDRDQATIALVNSILDKKPVDIAQLRKVSAVKGLVNNELRRRVWPVLLGIDGTEIPHSDYLQWAGGTHRDSSVIEVDVQRSLWSYTADWTEERRDAKRKELKDLLTAAVCSYSGDVYYYQGLHDIASVLLFVVGEQSALRLLRRLVICHLRDCTRPSLDAVLELLGLLLPVLREVDRPLHDHIQATGVPPFFSLSWYITWFAHNLVRLGDAARLFDLFLGSHPIMPIYAAAAVLVAFRERILECEDDPAQMHHLLSNLPPLGALSGDELARRAAAISQQCPPKQLLRNRHMRPVMATAAEAYQKNGIFHVPDQPRAPKGIGGQAALGNLANFVMPGGRKVQKRPVALLSAASAATLLAAMLGMYFANVHSNMGI</sequence>
<dbReference type="GO" id="GO:0006888">
    <property type="term" value="P:endoplasmic reticulum to Golgi vesicle-mediated transport"/>
    <property type="evidence" value="ECO:0007669"/>
    <property type="project" value="TreeGrafter"/>
</dbReference>
<dbReference type="Gene3D" id="1.10.472.80">
    <property type="entry name" value="Ypt/Rab-GAP domain of gyp1p, domain 3"/>
    <property type="match status" value="1"/>
</dbReference>
<dbReference type="PANTHER" id="PTHR20913">
    <property type="entry name" value="TBC1 DOMAIN FAMILY MEMBER 20/GTPASE"/>
    <property type="match status" value="1"/>
</dbReference>
<dbReference type="InterPro" id="IPR035969">
    <property type="entry name" value="Rab-GAP_TBC_sf"/>
</dbReference>
<proteinExistence type="predicted"/>
<dbReference type="PANTHER" id="PTHR20913:SF7">
    <property type="entry name" value="RE60063P"/>
    <property type="match status" value="1"/>
</dbReference>
<dbReference type="GO" id="GO:0005096">
    <property type="term" value="F:GTPase activator activity"/>
    <property type="evidence" value="ECO:0007669"/>
    <property type="project" value="UniProtKB-KW"/>
</dbReference>
<dbReference type="PROSITE" id="PS50086">
    <property type="entry name" value="TBC_RABGAP"/>
    <property type="match status" value="1"/>
</dbReference>
<dbReference type="SUPFAM" id="SSF47923">
    <property type="entry name" value="Ypt/Rab-GAP domain of gyp1p"/>
    <property type="match status" value="2"/>
</dbReference>
<dbReference type="GO" id="GO:0005789">
    <property type="term" value="C:endoplasmic reticulum membrane"/>
    <property type="evidence" value="ECO:0007669"/>
    <property type="project" value="TreeGrafter"/>
</dbReference>
<reference evidence="4 5" key="1">
    <citation type="submission" date="2023-10" db="EMBL/GenBank/DDBJ databases">
        <authorList>
            <person name="Maclean D."/>
            <person name="Macfadyen A."/>
        </authorList>
    </citation>
    <scope>NUCLEOTIDE SEQUENCE [LARGE SCALE GENOMIC DNA]</scope>
</reference>
<dbReference type="EMBL" id="CAUYUE010000003">
    <property type="protein sequence ID" value="CAK0756009.1"/>
    <property type="molecule type" value="Genomic_DNA"/>
</dbReference>
<dbReference type="SMART" id="SM00164">
    <property type="entry name" value="TBC"/>
    <property type="match status" value="1"/>
</dbReference>
<dbReference type="Gene3D" id="1.10.8.1310">
    <property type="match status" value="1"/>
</dbReference>
<keyword evidence="1" id="KW-0343">GTPase activation</keyword>
<dbReference type="Proteomes" id="UP001314263">
    <property type="component" value="Unassembled WGS sequence"/>
</dbReference>
<dbReference type="InterPro" id="IPR000195">
    <property type="entry name" value="Rab-GAP-TBC_dom"/>
</dbReference>
<feature type="transmembrane region" description="Helical" evidence="2">
    <location>
        <begin position="360"/>
        <end position="381"/>
    </location>
</feature>
<keyword evidence="2" id="KW-1133">Transmembrane helix</keyword>
<comment type="caution">
    <text evidence="4">The sequence shown here is derived from an EMBL/GenBank/DDBJ whole genome shotgun (WGS) entry which is preliminary data.</text>
</comment>
<dbReference type="Pfam" id="PF00566">
    <property type="entry name" value="RabGAP-TBC"/>
    <property type="match status" value="1"/>
</dbReference>
<name>A0AAV1HXB9_9CHLO</name>
<organism evidence="4 5">
    <name type="scientific">Coccomyxa viridis</name>
    <dbReference type="NCBI Taxonomy" id="1274662"/>
    <lineage>
        <taxon>Eukaryota</taxon>
        <taxon>Viridiplantae</taxon>
        <taxon>Chlorophyta</taxon>
        <taxon>core chlorophytes</taxon>
        <taxon>Trebouxiophyceae</taxon>
        <taxon>Trebouxiophyceae incertae sedis</taxon>
        <taxon>Coccomyxaceae</taxon>
        <taxon>Coccomyxa</taxon>
    </lineage>
</organism>
<evidence type="ECO:0000259" key="3">
    <source>
        <dbReference type="PROSITE" id="PS50086"/>
    </source>
</evidence>
<evidence type="ECO:0000313" key="5">
    <source>
        <dbReference type="Proteomes" id="UP001314263"/>
    </source>
</evidence>
<keyword evidence="2" id="KW-0472">Membrane</keyword>
<evidence type="ECO:0000256" key="2">
    <source>
        <dbReference type="SAM" id="Phobius"/>
    </source>
</evidence>
<keyword evidence="5" id="KW-1185">Reference proteome</keyword>
<evidence type="ECO:0000313" key="4">
    <source>
        <dbReference type="EMBL" id="CAK0756009.1"/>
    </source>
</evidence>
<dbReference type="InterPro" id="IPR045913">
    <property type="entry name" value="TBC20/Gyp8-like"/>
</dbReference>
<feature type="domain" description="Rab-GAP TBC" evidence="3">
    <location>
        <begin position="49"/>
        <end position="237"/>
    </location>
</feature>
<evidence type="ECO:0000256" key="1">
    <source>
        <dbReference type="ARBA" id="ARBA00022468"/>
    </source>
</evidence>
<gene>
    <name evidence="4" type="ORF">CVIRNUC_002418</name>
</gene>
<dbReference type="AlphaFoldDB" id="A0AAV1HXB9"/>
<keyword evidence="2" id="KW-0812">Transmembrane</keyword>